<dbReference type="RefSeq" id="WP_084412027.1">
    <property type="nucleotide sequence ID" value="NZ_FWXR01000022.1"/>
</dbReference>
<dbReference type="PANTHER" id="PTHR43537:SF53">
    <property type="entry name" value="HTH-TYPE TRANSCRIPTIONAL REPRESSOR NANR"/>
    <property type="match status" value="1"/>
</dbReference>
<organism evidence="5 6">
    <name type="scientific">Fulvimarina manganoxydans</name>
    <dbReference type="NCBI Taxonomy" id="937218"/>
    <lineage>
        <taxon>Bacteria</taxon>
        <taxon>Pseudomonadati</taxon>
        <taxon>Pseudomonadota</taxon>
        <taxon>Alphaproteobacteria</taxon>
        <taxon>Hyphomicrobiales</taxon>
        <taxon>Aurantimonadaceae</taxon>
        <taxon>Fulvimarina</taxon>
    </lineage>
</organism>
<dbReference type="SMART" id="SM00345">
    <property type="entry name" value="HTH_GNTR"/>
    <property type="match status" value="1"/>
</dbReference>
<dbReference type="EMBL" id="FWXR01000022">
    <property type="protein sequence ID" value="SMD05736.1"/>
    <property type="molecule type" value="Genomic_DNA"/>
</dbReference>
<accession>A0A1W2E8U8</accession>
<evidence type="ECO:0000313" key="5">
    <source>
        <dbReference type="EMBL" id="SMD05736.1"/>
    </source>
</evidence>
<name>A0A1W2E8U8_9HYPH</name>
<dbReference type="GO" id="GO:0003677">
    <property type="term" value="F:DNA binding"/>
    <property type="evidence" value="ECO:0007669"/>
    <property type="project" value="UniProtKB-KW"/>
</dbReference>
<proteinExistence type="predicted"/>
<keyword evidence="2" id="KW-0238">DNA-binding</keyword>
<dbReference type="PROSITE" id="PS50949">
    <property type="entry name" value="HTH_GNTR"/>
    <property type="match status" value="1"/>
</dbReference>
<dbReference type="Gene3D" id="1.20.120.530">
    <property type="entry name" value="GntR ligand-binding domain-like"/>
    <property type="match status" value="1"/>
</dbReference>
<dbReference type="SMART" id="SM00895">
    <property type="entry name" value="FCD"/>
    <property type="match status" value="1"/>
</dbReference>
<gene>
    <name evidence="5" type="ORF">SAMN06297251_12256</name>
</gene>
<dbReference type="Pfam" id="PF00392">
    <property type="entry name" value="GntR"/>
    <property type="match status" value="1"/>
</dbReference>
<keyword evidence="3" id="KW-0804">Transcription</keyword>
<evidence type="ECO:0000256" key="2">
    <source>
        <dbReference type="ARBA" id="ARBA00023125"/>
    </source>
</evidence>
<dbReference type="InterPro" id="IPR008920">
    <property type="entry name" value="TF_FadR/GntR_C"/>
</dbReference>
<dbReference type="InterPro" id="IPR011711">
    <property type="entry name" value="GntR_C"/>
</dbReference>
<dbReference type="GO" id="GO:0003700">
    <property type="term" value="F:DNA-binding transcription factor activity"/>
    <property type="evidence" value="ECO:0007669"/>
    <property type="project" value="InterPro"/>
</dbReference>
<evidence type="ECO:0000259" key="4">
    <source>
        <dbReference type="PROSITE" id="PS50949"/>
    </source>
</evidence>
<evidence type="ECO:0000313" key="6">
    <source>
        <dbReference type="Proteomes" id="UP000192656"/>
    </source>
</evidence>
<dbReference type="Proteomes" id="UP000192656">
    <property type="component" value="Unassembled WGS sequence"/>
</dbReference>
<dbReference type="Pfam" id="PF07729">
    <property type="entry name" value="FCD"/>
    <property type="match status" value="1"/>
</dbReference>
<sequence length="239" mass="26277">MSENIPADQSIDAARVPEDAITASILAAVAEHRLPAGTKLGEQALSDLFACHRSNVRRALTSLAAQHVIELQPNRGAFVATPSPEESREVFEARRTIERTLARLAIKRARPEDIAEMRRLTVQEAEARARSDKPAELRLSRAFHMQLSVIAGNSVLRQFLTELTLRTTLILGLYGDRGSSSCAKDEHGPIVDALEARDEARLVALIDEHLAHLEAGLDFDCPANRAMTLAEQLIPQRPL</sequence>
<dbReference type="SUPFAM" id="SSF48008">
    <property type="entry name" value="GntR ligand-binding domain-like"/>
    <property type="match status" value="1"/>
</dbReference>
<evidence type="ECO:0000256" key="3">
    <source>
        <dbReference type="ARBA" id="ARBA00023163"/>
    </source>
</evidence>
<keyword evidence="1" id="KW-0805">Transcription regulation</keyword>
<dbReference type="SUPFAM" id="SSF46785">
    <property type="entry name" value="Winged helix' DNA-binding domain"/>
    <property type="match status" value="1"/>
</dbReference>
<dbReference type="Gene3D" id="1.10.10.10">
    <property type="entry name" value="Winged helix-like DNA-binding domain superfamily/Winged helix DNA-binding domain"/>
    <property type="match status" value="1"/>
</dbReference>
<dbReference type="STRING" id="937218.SAMN06297251_12256"/>
<protein>
    <submittedName>
        <fullName evidence="5">Transcriptional regulator, GntR family</fullName>
    </submittedName>
</protein>
<dbReference type="InterPro" id="IPR036390">
    <property type="entry name" value="WH_DNA-bd_sf"/>
</dbReference>
<dbReference type="InterPro" id="IPR000524">
    <property type="entry name" value="Tscrpt_reg_HTH_GntR"/>
</dbReference>
<evidence type="ECO:0000256" key="1">
    <source>
        <dbReference type="ARBA" id="ARBA00023015"/>
    </source>
</evidence>
<keyword evidence="6" id="KW-1185">Reference proteome</keyword>
<dbReference type="InterPro" id="IPR036388">
    <property type="entry name" value="WH-like_DNA-bd_sf"/>
</dbReference>
<dbReference type="PANTHER" id="PTHR43537">
    <property type="entry name" value="TRANSCRIPTIONAL REGULATOR, GNTR FAMILY"/>
    <property type="match status" value="1"/>
</dbReference>
<dbReference type="OrthoDB" id="7618373at2"/>
<feature type="domain" description="HTH gntR-type" evidence="4">
    <location>
        <begin position="15"/>
        <end position="82"/>
    </location>
</feature>
<dbReference type="AlphaFoldDB" id="A0A1W2E8U8"/>
<reference evidence="5 6" key="1">
    <citation type="submission" date="2017-04" db="EMBL/GenBank/DDBJ databases">
        <authorList>
            <person name="Afonso C.L."/>
            <person name="Miller P.J."/>
            <person name="Scott M.A."/>
            <person name="Spackman E."/>
            <person name="Goraichik I."/>
            <person name="Dimitrov K.M."/>
            <person name="Suarez D.L."/>
            <person name="Swayne D.E."/>
        </authorList>
    </citation>
    <scope>NUCLEOTIDE SEQUENCE [LARGE SCALE GENOMIC DNA]</scope>
    <source>
        <strain evidence="5 6">CGMCC 1.10972</strain>
    </source>
</reference>